<dbReference type="InterPro" id="IPR024775">
    <property type="entry name" value="DinB-like"/>
</dbReference>
<reference evidence="2 3" key="1">
    <citation type="submission" date="2019-04" db="EMBL/GenBank/DDBJ databases">
        <title>Lewinella litorea sp. nov., isolated from a marine sand.</title>
        <authorList>
            <person name="Yoon J.-H."/>
        </authorList>
    </citation>
    <scope>NUCLEOTIDE SEQUENCE [LARGE SCALE GENOMIC DNA]</scope>
    <source>
        <strain evidence="2 3">HSMS-39</strain>
    </source>
</reference>
<proteinExistence type="predicted"/>
<comment type="caution">
    <text evidence="2">The sequence shown here is derived from an EMBL/GenBank/DDBJ whole genome shotgun (WGS) entry which is preliminary data.</text>
</comment>
<dbReference type="SUPFAM" id="SSF109854">
    <property type="entry name" value="DinB/YfiT-like putative metalloenzymes"/>
    <property type="match status" value="1"/>
</dbReference>
<evidence type="ECO:0000313" key="2">
    <source>
        <dbReference type="EMBL" id="THH40516.1"/>
    </source>
</evidence>
<dbReference type="AlphaFoldDB" id="A0A4S4NKT6"/>
<dbReference type="InterPro" id="IPR034660">
    <property type="entry name" value="DinB/YfiT-like"/>
</dbReference>
<protein>
    <submittedName>
        <fullName evidence="2">DinB family protein</fullName>
    </submittedName>
</protein>
<dbReference type="Pfam" id="PF12867">
    <property type="entry name" value="DinB_2"/>
    <property type="match status" value="1"/>
</dbReference>
<name>A0A4S4NKT6_9BACT</name>
<accession>A0A4S4NKT6</accession>
<evidence type="ECO:0000313" key="3">
    <source>
        <dbReference type="Proteomes" id="UP000308528"/>
    </source>
</evidence>
<gene>
    <name evidence="2" type="ORF">E4021_07205</name>
</gene>
<dbReference type="RefSeq" id="WP_136457852.1">
    <property type="nucleotide sequence ID" value="NZ_SRSF01000002.1"/>
</dbReference>
<dbReference type="Proteomes" id="UP000308528">
    <property type="component" value="Unassembled WGS sequence"/>
</dbReference>
<organism evidence="2 3">
    <name type="scientific">Neolewinella litorea</name>
    <dbReference type="NCBI Taxonomy" id="2562452"/>
    <lineage>
        <taxon>Bacteria</taxon>
        <taxon>Pseudomonadati</taxon>
        <taxon>Bacteroidota</taxon>
        <taxon>Saprospiria</taxon>
        <taxon>Saprospirales</taxon>
        <taxon>Lewinellaceae</taxon>
        <taxon>Neolewinella</taxon>
    </lineage>
</organism>
<feature type="domain" description="DinB-like" evidence="1">
    <location>
        <begin position="13"/>
        <end position="148"/>
    </location>
</feature>
<evidence type="ECO:0000259" key="1">
    <source>
        <dbReference type="Pfam" id="PF12867"/>
    </source>
</evidence>
<dbReference type="Gene3D" id="1.20.120.450">
    <property type="entry name" value="dinb family like domain"/>
    <property type="match status" value="1"/>
</dbReference>
<keyword evidence="3" id="KW-1185">Reference proteome</keyword>
<dbReference type="OrthoDB" id="4295522at2"/>
<dbReference type="EMBL" id="SRSF01000002">
    <property type="protein sequence ID" value="THH40516.1"/>
    <property type="molecule type" value="Genomic_DNA"/>
</dbReference>
<sequence>MNASLTLALQYHEQIRKNILALTESMSLSQLNQVPEGMNNNLIWNAGHVIATQELLVFALGGHRTPSGKDFINRYRKGTRPEGEAGAEEYGLIRAELLDGHRRLREACTDLDWSAYNPYETSFGITLSGLEEAVEFNNLHEAMHFGTMIALRRLV</sequence>